<evidence type="ECO:0008006" key="5">
    <source>
        <dbReference type="Google" id="ProtNLM"/>
    </source>
</evidence>
<evidence type="ECO:0000259" key="2">
    <source>
        <dbReference type="Pfam" id="PF13439"/>
    </source>
</evidence>
<gene>
    <name evidence="3" type="ORF">PALI_a0780</name>
</gene>
<protein>
    <recommendedName>
        <fullName evidence="5">Exopolysaccharide biosynthesis protein</fullName>
    </recommendedName>
</protein>
<dbReference type="PANTHER" id="PTHR12526">
    <property type="entry name" value="GLYCOSYLTRANSFERASE"/>
    <property type="match status" value="1"/>
</dbReference>
<comment type="caution">
    <text evidence="3">The sequence shown here is derived from an EMBL/GenBank/DDBJ whole genome shotgun (WGS) entry which is preliminary data.</text>
</comment>
<dbReference type="Pfam" id="PF00534">
    <property type="entry name" value="Glycos_transf_1"/>
    <property type="match status" value="1"/>
</dbReference>
<name>A0ABR9DYU7_9GAMM</name>
<dbReference type="InterPro" id="IPR028098">
    <property type="entry name" value="Glyco_trans_4-like_N"/>
</dbReference>
<evidence type="ECO:0000259" key="1">
    <source>
        <dbReference type="Pfam" id="PF00534"/>
    </source>
</evidence>
<dbReference type="PANTHER" id="PTHR12526:SF630">
    <property type="entry name" value="GLYCOSYLTRANSFERASE"/>
    <property type="match status" value="1"/>
</dbReference>
<sequence length="385" mass="43482">MPKQHIVLIMPLSAYEWGTENCGGVDSVCQMFGEYLVSQVNPEFKYTIIGLDPQSKTPYTGEVISLAEHVDFIWLPCSSKHTGFKIPGIVWQNWHIRKLLKKLKPNLVHTHLWSLLIGSGYNGNTIVTVHSYKKIARRNVGLINNFLYEKVIPQIIKKRNDHVVVVGKQLQRALLKDGFESEVIHNPIDQAYFNAHYIRNEQKSIKLVTCALLTPRKKVEHSINLLSRFVDAGFNATLTVIGPAADNVYTEQLKKQVSTLGLENKVNFLGKLNKVEIVKQYQSANLGIFTSSEETFGLVPLEMLAVGLPLITTEVGILEDEKVFFERMGVLYLSDSLTVKDIQDMLTSHNIITSKSTLESKFNTACITQKYIDLYTSILDKQTDV</sequence>
<dbReference type="Pfam" id="PF13439">
    <property type="entry name" value="Glyco_transf_4"/>
    <property type="match status" value="1"/>
</dbReference>
<dbReference type="CDD" id="cd03801">
    <property type="entry name" value="GT4_PimA-like"/>
    <property type="match status" value="1"/>
</dbReference>
<dbReference type="NCBIfam" id="NF038255">
    <property type="entry name" value="exopoly_VpsD"/>
    <property type="match status" value="1"/>
</dbReference>
<keyword evidence="4" id="KW-1185">Reference proteome</keyword>
<dbReference type="InterPro" id="IPR001296">
    <property type="entry name" value="Glyco_trans_1"/>
</dbReference>
<accession>A0ABR9DYU7</accession>
<dbReference type="EMBL" id="AQGU01000025">
    <property type="protein sequence ID" value="MBE0359512.1"/>
    <property type="molecule type" value="Genomic_DNA"/>
</dbReference>
<feature type="domain" description="Glycosyltransferase subfamily 4-like N-terminal" evidence="2">
    <location>
        <begin position="83"/>
        <end position="190"/>
    </location>
</feature>
<proteinExistence type="predicted"/>
<feature type="domain" description="Glycosyl transferase family 1" evidence="1">
    <location>
        <begin position="202"/>
        <end position="319"/>
    </location>
</feature>
<dbReference type="RefSeq" id="WP_193155612.1">
    <property type="nucleotide sequence ID" value="NZ_AQGU01000025.1"/>
</dbReference>
<organism evidence="3 4">
    <name type="scientific">Pseudoalteromonas aliena SW19</name>
    <dbReference type="NCBI Taxonomy" id="1314866"/>
    <lineage>
        <taxon>Bacteria</taxon>
        <taxon>Pseudomonadati</taxon>
        <taxon>Pseudomonadota</taxon>
        <taxon>Gammaproteobacteria</taxon>
        <taxon>Alteromonadales</taxon>
        <taxon>Pseudoalteromonadaceae</taxon>
        <taxon>Pseudoalteromonas</taxon>
    </lineage>
</organism>
<reference evidence="3 4" key="1">
    <citation type="submission" date="2015-06" db="EMBL/GenBank/DDBJ databases">
        <title>Genome sequence of Pseudoalteromonas aliena.</title>
        <authorList>
            <person name="Xie B.-B."/>
            <person name="Rong J.-C."/>
            <person name="Qin Q.-L."/>
            <person name="Zhang Y.-Z."/>
        </authorList>
    </citation>
    <scope>NUCLEOTIDE SEQUENCE [LARGE SCALE GENOMIC DNA]</scope>
    <source>
        <strain evidence="3 4">SW19</strain>
    </source>
</reference>
<dbReference type="Gene3D" id="3.40.50.2000">
    <property type="entry name" value="Glycogen Phosphorylase B"/>
    <property type="match status" value="2"/>
</dbReference>
<dbReference type="SUPFAM" id="SSF53756">
    <property type="entry name" value="UDP-Glycosyltransferase/glycogen phosphorylase"/>
    <property type="match status" value="1"/>
</dbReference>
<dbReference type="Proteomes" id="UP000648482">
    <property type="component" value="Unassembled WGS sequence"/>
</dbReference>
<evidence type="ECO:0000313" key="3">
    <source>
        <dbReference type="EMBL" id="MBE0359512.1"/>
    </source>
</evidence>
<evidence type="ECO:0000313" key="4">
    <source>
        <dbReference type="Proteomes" id="UP000648482"/>
    </source>
</evidence>